<dbReference type="Proteomes" id="UP000054481">
    <property type="component" value="Unassembled WGS sequence"/>
</dbReference>
<accession>A0A0F7ZMC4</accession>
<protein>
    <recommendedName>
        <fullName evidence="1">GST N-terminal domain-containing protein</fullName>
    </recommendedName>
</protein>
<organism evidence="2 3">
    <name type="scientific">Hirsutella minnesotensis 3608</name>
    <dbReference type="NCBI Taxonomy" id="1043627"/>
    <lineage>
        <taxon>Eukaryota</taxon>
        <taxon>Fungi</taxon>
        <taxon>Dikarya</taxon>
        <taxon>Ascomycota</taxon>
        <taxon>Pezizomycotina</taxon>
        <taxon>Sordariomycetes</taxon>
        <taxon>Hypocreomycetidae</taxon>
        <taxon>Hypocreales</taxon>
        <taxon>Ophiocordycipitaceae</taxon>
        <taxon>Hirsutella</taxon>
    </lineage>
</organism>
<sequence length="266" mass="30079">MMDSHALSSPFELYSAPYSVRAIIVRLTYAMRGRPREGYPDMTLRIKSISLSPQNPEHLDEAFLCNVNKLGQVPVLVNKGALGAPMPQTLDISWYLCDWYPDLLPREHEAQIRRLLEELHAINYAVLTFGPDAALLRGSMGRVDGLLGRRDISAAHREALELKARHMRDSAHGFTMDGLRRHEERSRGFLAKIVEVRGRFGDDAYIFGPRPTVLDAHVLPFIGRLCDRKRADLVDQRLASWFQAFKSGSMWREVVPGETTLPPFAA</sequence>
<dbReference type="EMBL" id="KQ030557">
    <property type="protein sequence ID" value="KJZ71915.1"/>
    <property type="molecule type" value="Genomic_DNA"/>
</dbReference>
<dbReference type="InterPro" id="IPR036282">
    <property type="entry name" value="Glutathione-S-Trfase_C_sf"/>
</dbReference>
<name>A0A0F7ZMC4_9HYPO</name>
<evidence type="ECO:0000259" key="1">
    <source>
        <dbReference type="PROSITE" id="PS50404"/>
    </source>
</evidence>
<dbReference type="SUPFAM" id="SSF52833">
    <property type="entry name" value="Thioredoxin-like"/>
    <property type="match status" value="1"/>
</dbReference>
<dbReference type="InterPro" id="IPR036249">
    <property type="entry name" value="Thioredoxin-like_sf"/>
</dbReference>
<dbReference type="SUPFAM" id="SSF47616">
    <property type="entry name" value="GST C-terminal domain-like"/>
    <property type="match status" value="1"/>
</dbReference>
<reference evidence="2 3" key="1">
    <citation type="journal article" date="2014" name="Genome Biol. Evol.">
        <title>Comparative genomics and transcriptomics analyses reveal divergent lifestyle features of nematode endoparasitic fungus Hirsutella minnesotensis.</title>
        <authorList>
            <person name="Lai Y."/>
            <person name="Liu K."/>
            <person name="Zhang X."/>
            <person name="Zhang X."/>
            <person name="Li K."/>
            <person name="Wang N."/>
            <person name="Shu C."/>
            <person name="Wu Y."/>
            <person name="Wang C."/>
            <person name="Bushley K.E."/>
            <person name="Xiang M."/>
            <person name="Liu X."/>
        </authorList>
    </citation>
    <scope>NUCLEOTIDE SEQUENCE [LARGE SCALE GENOMIC DNA]</scope>
    <source>
        <strain evidence="2 3">3608</strain>
    </source>
</reference>
<dbReference type="PROSITE" id="PS50404">
    <property type="entry name" value="GST_NTER"/>
    <property type="match status" value="1"/>
</dbReference>
<gene>
    <name evidence="2" type="ORF">HIM_08671</name>
</gene>
<proteinExistence type="predicted"/>
<feature type="domain" description="GST N-terminal" evidence="1">
    <location>
        <begin position="9"/>
        <end position="104"/>
    </location>
</feature>
<dbReference type="OrthoDB" id="412788at2759"/>
<evidence type="ECO:0000313" key="3">
    <source>
        <dbReference type="Proteomes" id="UP000054481"/>
    </source>
</evidence>
<dbReference type="InterPro" id="IPR004045">
    <property type="entry name" value="Glutathione_S-Trfase_N"/>
</dbReference>
<dbReference type="Gene3D" id="3.40.30.10">
    <property type="entry name" value="Glutaredoxin"/>
    <property type="match status" value="1"/>
</dbReference>
<dbReference type="AlphaFoldDB" id="A0A0F7ZMC4"/>
<evidence type="ECO:0000313" key="2">
    <source>
        <dbReference type="EMBL" id="KJZ71915.1"/>
    </source>
</evidence>
<keyword evidence="3" id="KW-1185">Reference proteome</keyword>